<dbReference type="InterPro" id="IPR007454">
    <property type="entry name" value="UPF0250_YbeD-like"/>
</dbReference>
<dbReference type="SUPFAM" id="SSF117991">
    <property type="entry name" value="YbeD/HP0495-like"/>
    <property type="match status" value="1"/>
</dbReference>
<dbReference type="Gene3D" id="3.30.70.260">
    <property type="match status" value="1"/>
</dbReference>
<name>A0A557RGV8_9GAMM</name>
<dbReference type="PANTHER" id="PTHR38036">
    <property type="entry name" value="UPF0250 PROTEIN YBED"/>
    <property type="match status" value="1"/>
</dbReference>
<comment type="similarity">
    <text evidence="1 2">Belongs to the UPF0250 family.</text>
</comment>
<evidence type="ECO:0000313" key="4">
    <source>
        <dbReference type="Proteomes" id="UP000316688"/>
    </source>
</evidence>
<comment type="caution">
    <text evidence="3">The sequence shown here is derived from an EMBL/GenBank/DDBJ whole genome shotgun (WGS) entry which is preliminary data.</text>
</comment>
<dbReference type="Proteomes" id="UP000316688">
    <property type="component" value="Unassembled WGS sequence"/>
</dbReference>
<proteinExistence type="inferred from homology"/>
<dbReference type="EMBL" id="VMKP01000003">
    <property type="protein sequence ID" value="TVO64397.1"/>
    <property type="molecule type" value="Genomic_DNA"/>
</dbReference>
<dbReference type="GO" id="GO:0005829">
    <property type="term" value="C:cytosol"/>
    <property type="evidence" value="ECO:0007669"/>
    <property type="project" value="TreeGrafter"/>
</dbReference>
<keyword evidence="4" id="KW-1185">Reference proteome</keyword>
<dbReference type="AlphaFoldDB" id="A0A557RGV8"/>
<organism evidence="3 4">
    <name type="scientific">Spiribacter aquaticus</name>
    <dbReference type="NCBI Taxonomy" id="1935996"/>
    <lineage>
        <taxon>Bacteria</taxon>
        <taxon>Pseudomonadati</taxon>
        <taxon>Pseudomonadota</taxon>
        <taxon>Gammaproteobacteria</taxon>
        <taxon>Chromatiales</taxon>
        <taxon>Ectothiorhodospiraceae</taxon>
        <taxon>Spiribacter</taxon>
    </lineage>
</organism>
<accession>A0A557RGV8</accession>
<dbReference type="InterPro" id="IPR027471">
    <property type="entry name" value="YbeD-like_sf"/>
</dbReference>
<dbReference type="RefSeq" id="WP_144347992.1">
    <property type="nucleotide sequence ID" value="NZ_VMKP01000003.1"/>
</dbReference>
<reference evidence="3 4" key="1">
    <citation type="submission" date="2019-07" db="EMBL/GenBank/DDBJ databases">
        <title>Reclasification of Spiribacter aquaticus.</title>
        <authorList>
            <person name="Leon M.J."/>
            <person name="Sanchez-Porro C."/>
            <person name="Ventosa A."/>
        </authorList>
    </citation>
    <scope>NUCLEOTIDE SEQUENCE [LARGE SCALE GENOMIC DNA]</scope>
    <source>
        <strain evidence="3 4">SP30</strain>
    </source>
</reference>
<dbReference type="PANTHER" id="PTHR38036:SF1">
    <property type="entry name" value="UPF0250 PROTEIN YBED"/>
    <property type="match status" value="1"/>
</dbReference>
<protein>
    <recommendedName>
        <fullName evidence="2">UPF0250 protein FPL11_06970</fullName>
    </recommendedName>
</protein>
<dbReference type="Pfam" id="PF04359">
    <property type="entry name" value="DUF493"/>
    <property type="match status" value="1"/>
</dbReference>
<evidence type="ECO:0000313" key="3">
    <source>
        <dbReference type="EMBL" id="TVO64397.1"/>
    </source>
</evidence>
<gene>
    <name evidence="3" type="ORF">FPL11_06970</name>
</gene>
<dbReference type="HAMAP" id="MF_00659">
    <property type="entry name" value="UPF0250"/>
    <property type="match status" value="1"/>
</dbReference>
<evidence type="ECO:0000256" key="1">
    <source>
        <dbReference type="ARBA" id="ARBA00008460"/>
    </source>
</evidence>
<sequence length="91" mass="9559">MAELNDSPPGLTFPCEFPIKAMGRSDAALPGIVVEIVQRHAPALTAESITTSESSGGRYVSVTATITADSRDQLDAIYADLKAHESVLATL</sequence>
<evidence type="ECO:0000256" key="2">
    <source>
        <dbReference type="HAMAP-Rule" id="MF_00659"/>
    </source>
</evidence>